<keyword evidence="1" id="KW-0489">Methyltransferase</keyword>
<evidence type="ECO:0008006" key="6">
    <source>
        <dbReference type="Google" id="ProtNLM"/>
    </source>
</evidence>
<keyword evidence="5" id="KW-1185">Reference proteome</keyword>
<dbReference type="GO" id="GO:0032259">
    <property type="term" value="P:methylation"/>
    <property type="evidence" value="ECO:0007669"/>
    <property type="project" value="UniProtKB-KW"/>
</dbReference>
<dbReference type="InterPro" id="IPR012327">
    <property type="entry name" value="MeTrfase_D12"/>
</dbReference>
<dbReference type="PANTHER" id="PTHR30481">
    <property type="entry name" value="DNA ADENINE METHYLASE"/>
    <property type="match status" value="1"/>
</dbReference>
<dbReference type="RefSeq" id="WP_123205839.1">
    <property type="nucleotide sequence ID" value="NZ_RBEE01000021.1"/>
</dbReference>
<keyword evidence="3" id="KW-0949">S-adenosyl-L-methionine</keyword>
<keyword evidence="2" id="KW-0808">Transferase</keyword>
<sequence length="103" mass="12310">MDKLVENRNVAPFLRWTGSKRWFTKKHLMDFMPEKFGDYHEPFLGGAAVFFHLSNQESELREYFLSDFNEELINAYIQIRDDVHGVINQLKAFENTEKDCIYQ</sequence>
<evidence type="ECO:0000313" key="5">
    <source>
        <dbReference type="Proteomes" id="UP000274046"/>
    </source>
</evidence>
<dbReference type="GO" id="GO:0009307">
    <property type="term" value="P:DNA restriction-modification system"/>
    <property type="evidence" value="ECO:0007669"/>
    <property type="project" value="InterPro"/>
</dbReference>
<dbReference type="SUPFAM" id="SSF53335">
    <property type="entry name" value="S-adenosyl-L-methionine-dependent methyltransferases"/>
    <property type="match status" value="1"/>
</dbReference>
<dbReference type="EMBL" id="RBEE01000021">
    <property type="protein sequence ID" value="RNL53007.1"/>
    <property type="molecule type" value="Genomic_DNA"/>
</dbReference>
<dbReference type="InterPro" id="IPR029063">
    <property type="entry name" value="SAM-dependent_MTases_sf"/>
</dbReference>
<dbReference type="PANTHER" id="PTHR30481:SF3">
    <property type="entry name" value="DNA ADENINE METHYLASE"/>
    <property type="match status" value="1"/>
</dbReference>
<name>A0A3N0BV71_9SPHI</name>
<reference evidence="4 5" key="1">
    <citation type="submission" date="2018-10" db="EMBL/GenBank/DDBJ databases">
        <title>Genome sequencing of Pedobacter jejuensis TNB23.</title>
        <authorList>
            <person name="Cho Y.-J."/>
            <person name="Cho A."/>
            <person name="Kim O.-S."/>
        </authorList>
    </citation>
    <scope>NUCLEOTIDE SEQUENCE [LARGE SCALE GENOMIC DNA]</scope>
    <source>
        <strain evidence="4 5">TNB23</strain>
    </source>
</reference>
<dbReference type="Gene3D" id="3.40.50.150">
    <property type="entry name" value="Vaccinia Virus protein VP39"/>
    <property type="match status" value="1"/>
</dbReference>
<dbReference type="Pfam" id="PF02086">
    <property type="entry name" value="MethyltransfD12"/>
    <property type="match status" value="1"/>
</dbReference>
<dbReference type="Proteomes" id="UP000274046">
    <property type="component" value="Unassembled WGS sequence"/>
</dbReference>
<dbReference type="AlphaFoldDB" id="A0A3N0BV71"/>
<dbReference type="GO" id="GO:0009007">
    <property type="term" value="F:site-specific DNA-methyltransferase (adenine-specific) activity"/>
    <property type="evidence" value="ECO:0007669"/>
    <property type="project" value="UniProtKB-EC"/>
</dbReference>
<dbReference type="OrthoDB" id="9805629at2"/>
<dbReference type="GO" id="GO:1904047">
    <property type="term" value="F:S-adenosyl-L-methionine binding"/>
    <property type="evidence" value="ECO:0007669"/>
    <property type="project" value="TreeGrafter"/>
</dbReference>
<organism evidence="4 5">
    <name type="scientific">Pedobacter jejuensis</name>
    <dbReference type="NCBI Taxonomy" id="1268550"/>
    <lineage>
        <taxon>Bacteria</taxon>
        <taxon>Pseudomonadati</taxon>
        <taxon>Bacteroidota</taxon>
        <taxon>Sphingobacteriia</taxon>
        <taxon>Sphingobacteriales</taxon>
        <taxon>Sphingobacteriaceae</taxon>
        <taxon>Pedobacter</taxon>
    </lineage>
</organism>
<evidence type="ECO:0000256" key="3">
    <source>
        <dbReference type="ARBA" id="ARBA00022691"/>
    </source>
</evidence>
<protein>
    <recommendedName>
        <fullName evidence="6">DNA adenine methylase</fullName>
    </recommendedName>
</protein>
<gene>
    <name evidence="4" type="ORF">D7004_10615</name>
</gene>
<dbReference type="GO" id="GO:0006298">
    <property type="term" value="P:mismatch repair"/>
    <property type="evidence" value="ECO:0007669"/>
    <property type="project" value="TreeGrafter"/>
</dbReference>
<evidence type="ECO:0000256" key="2">
    <source>
        <dbReference type="ARBA" id="ARBA00022679"/>
    </source>
</evidence>
<evidence type="ECO:0000313" key="4">
    <source>
        <dbReference type="EMBL" id="RNL53007.1"/>
    </source>
</evidence>
<comment type="caution">
    <text evidence="4">The sequence shown here is derived from an EMBL/GenBank/DDBJ whole genome shotgun (WGS) entry which is preliminary data.</text>
</comment>
<evidence type="ECO:0000256" key="1">
    <source>
        <dbReference type="ARBA" id="ARBA00022603"/>
    </source>
</evidence>
<dbReference type="GO" id="GO:0043565">
    <property type="term" value="F:sequence-specific DNA binding"/>
    <property type="evidence" value="ECO:0007669"/>
    <property type="project" value="TreeGrafter"/>
</dbReference>
<accession>A0A3N0BV71</accession>
<proteinExistence type="predicted"/>